<dbReference type="Proteomes" id="UP000620124">
    <property type="component" value="Unassembled WGS sequence"/>
</dbReference>
<comment type="caution">
    <text evidence="1">The sequence shown here is derived from an EMBL/GenBank/DDBJ whole genome shotgun (WGS) entry which is preliminary data.</text>
</comment>
<gene>
    <name evidence="1" type="ORF">MVEN_01990300</name>
</gene>
<dbReference type="EMBL" id="JACAZI010000020">
    <property type="protein sequence ID" value="KAF7339136.1"/>
    <property type="molecule type" value="Genomic_DNA"/>
</dbReference>
<dbReference type="AlphaFoldDB" id="A0A8H6XEN8"/>
<dbReference type="OrthoDB" id="3129791at2759"/>
<keyword evidence="2" id="KW-1185">Reference proteome</keyword>
<protein>
    <submittedName>
        <fullName evidence="1">Uncharacterized protein</fullName>
    </submittedName>
</protein>
<accession>A0A8H6XEN8</accession>
<evidence type="ECO:0000313" key="2">
    <source>
        <dbReference type="Proteomes" id="UP000620124"/>
    </source>
</evidence>
<sequence length="267" mass="30285">MFEMKPWFFFNFPDWSGNVYPLYCPLKFNELWHYLQAHDLQPWVFEGTTDGGPAGLLAAQREYIELILSRELLCTLHHGYAAEEQGFMDGLALRAFASTPDIQPLRTDYAPTPEEALVTEGLTVLSCSFKATSLNRIAFAAIQTAAAVSGFSGLKLSLWQEQWARRREALVTAQPAPPVHRIAQFNRYTAQVPELFHILSNYNLSIEKEAVVCSHVEFSEDIRELHQYIVDGIQAGIPEIVIQILRERLEVVTSRQQVSFPPSMLNI</sequence>
<name>A0A8H6XEN8_9AGAR</name>
<reference evidence="1" key="1">
    <citation type="submission" date="2020-05" db="EMBL/GenBank/DDBJ databases">
        <title>Mycena genomes resolve the evolution of fungal bioluminescence.</title>
        <authorList>
            <person name="Tsai I.J."/>
        </authorList>
    </citation>
    <scope>NUCLEOTIDE SEQUENCE</scope>
    <source>
        <strain evidence="1">CCC161011</strain>
    </source>
</reference>
<organism evidence="1 2">
    <name type="scientific">Mycena venus</name>
    <dbReference type="NCBI Taxonomy" id="2733690"/>
    <lineage>
        <taxon>Eukaryota</taxon>
        <taxon>Fungi</taxon>
        <taxon>Dikarya</taxon>
        <taxon>Basidiomycota</taxon>
        <taxon>Agaricomycotina</taxon>
        <taxon>Agaricomycetes</taxon>
        <taxon>Agaricomycetidae</taxon>
        <taxon>Agaricales</taxon>
        <taxon>Marasmiineae</taxon>
        <taxon>Mycenaceae</taxon>
        <taxon>Mycena</taxon>
    </lineage>
</organism>
<evidence type="ECO:0000313" key="1">
    <source>
        <dbReference type="EMBL" id="KAF7339136.1"/>
    </source>
</evidence>
<proteinExistence type="predicted"/>